<evidence type="ECO:0000313" key="6">
    <source>
        <dbReference type="Proteomes" id="UP000591735"/>
    </source>
</evidence>
<dbReference type="EMBL" id="JACHFE010000004">
    <property type="protein sequence ID" value="MBB5321463.1"/>
    <property type="molecule type" value="Genomic_DNA"/>
</dbReference>
<dbReference type="NCBIfam" id="TIGR00666">
    <property type="entry name" value="PBP4"/>
    <property type="match status" value="1"/>
</dbReference>
<dbReference type="GO" id="GO:0006508">
    <property type="term" value="P:proteolysis"/>
    <property type="evidence" value="ECO:0007669"/>
    <property type="project" value="InterPro"/>
</dbReference>
<evidence type="ECO:0000256" key="3">
    <source>
        <dbReference type="SAM" id="MobiDB-lite"/>
    </source>
</evidence>
<protein>
    <submittedName>
        <fullName evidence="5">D-alanyl-D-alanine carboxypeptidase/D-alanyl-D-alanine-endopeptidase (Penicillin-binding protein 4)</fullName>
        <ecNumber evidence="5">3.4.16.4</ecNumber>
        <ecNumber evidence="5">3.4.21.-</ecNumber>
    </submittedName>
</protein>
<sequence>MLNQGPQTPRSAWTRYRRAMMPALALAASFMLPQVHAAGKASVETFSGSSHLWANHIRDYASDSLGSVDGLSVAAVPLNGPGIEQYVNADRRMSPGSIMKVITTYAALELLGPTYRWHTDFLTDGTMSGNELDGNLYVRFGGDPKLTIERLWGTLRELRAMGITRINGDLVLDGSYYRIDGGFPAFADDGDNPHAPFLVEPSPYLTNLNLQHLQVRSDERGTRAWSTPDLQQVTIDNRVTSTPEGPCPARSRFEWTPEFHADQSVTVHVTGSLPEGCRTTTYLSLLPHDQYSAALIRSILSETGVTITGGNRLEATPDEARLVATTVSPDLVTMVRDTNKWSSNVMARQILLAIGAEFREDDAPDDRVTGIRTIYDWLEDKGINTAGMVMDNGSGLTRHGRITARQGVQILQHAWNSPFAPDLMTSMPIIGMDGTMARRLKNTGMDGSGRIKTGLLANVRSIAGFARDDQETTWAIVGMVNNDPAWNGKAVLDRVLYSLHYRPPTGTQISQSPTKPSNQVVQ</sequence>
<dbReference type="PRINTS" id="PR00922">
    <property type="entry name" value="DADACBPTASE3"/>
</dbReference>
<dbReference type="PANTHER" id="PTHR30023">
    <property type="entry name" value="D-ALANYL-D-ALANINE CARBOXYPEPTIDASE"/>
    <property type="match status" value="1"/>
</dbReference>
<proteinExistence type="inferred from homology"/>
<reference evidence="5 6" key="1">
    <citation type="submission" date="2020-08" db="EMBL/GenBank/DDBJ databases">
        <title>Genomic Encyclopedia of Type Strains, Phase IV (KMG-IV): sequencing the most valuable type-strain genomes for metagenomic binning, comparative biology and taxonomic classification.</title>
        <authorList>
            <person name="Goeker M."/>
        </authorList>
    </citation>
    <scope>NUCLEOTIDE SEQUENCE [LARGE SCALE GENOMIC DNA]</scope>
    <source>
        <strain evidence="5 6">DSM 22359</strain>
    </source>
</reference>
<dbReference type="GO" id="GO:0009002">
    <property type="term" value="F:serine-type D-Ala-D-Ala carboxypeptidase activity"/>
    <property type="evidence" value="ECO:0007669"/>
    <property type="project" value="UniProtKB-EC"/>
</dbReference>
<dbReference type="EC" id="3.4.16.4" evidence="5"/>
<dbReference type="Proteomes" id="UP000591735">
    <property type="component" value="Unassembled WGS sequence"/>
</dbReference>
<name>A0A840UB71_9GAMM</name>
<evidence type="ECO:0000313" key="5">
    <source>
        <dbReference type="EMBL" id="MBB5321463.1"/>
    </source>
</evidence>
<feature type="compositionally biased region" description="Polar residues" evidence="3">
    <location>
        <begin position="505"/>
        <end position="522"/>
    </location>
</feature>
<comment type="caution">
    <text evidence="5">The sequence shown here is derived from an EMBL/GenBank/DDBJ whole genome shotgun (WGS) entry which is preliminary data.</text>
</comment>
<keyword evidence="4" id="KW-0732">Signal</keyword>
<feature type="chain" id="PRO_5032482604" evidence="4">
    <location>
        <begin position="38"/>
        <end position="522"/>
    </location>
</feature>
<comment type="similarity">
    <text evidence="1">Belongs to the peptidase S13 family.</text>
</comment>
<dbReference type="SUPFAM" id="SSF56601">
    <property type="entry name" value="beta-lactamase/transpeptidase-like"/>
    <property type="match status" value="1"/>
</dbReference>
<feature type="region of interest" description="Disordered" evidence="3">
    <location>
        <begin position="503"/>
        <end position="522"/>
    </location>
</feature>
<keyword evidence="5" id="KW-0645">Protease</keyword>
<keyword evidence="2 5" id="KW-0378">Hydrolase</keyword>
<dbReference type="Gene3D" id="3.40.710.10">
    <property type="entry name" value="DD-peptidase/beta-lactamase superfamily"/>
    <property type="match status" value="1"/>
</dbReference>
<dbReference type="AlphaFoldDB" id="A0A840UB71"/>
<evidence type="ECO:0000256" key="2">
    <source>
        <dbReference type="ARBA" id="ARBA00022801"/>
    </source>
</evidence>
<feature type="signal peptide" evidence="4">
    <location>
        <begin position="1"/>
        <end position="37"/>
    </location>
</feature>
<keyword evidence="5" id="KW-0121">Carboxypeptidase</keyword>
<dbReference type="InterPro" id="IPR000667">
    <property type="entry name" value="Peptidase_S13"/>
</dbReference>
<dbReference type="EC" id="3.4.21.-" evidence="5"/>
<gene>
    <name evidence="5" type="ORF">HNR38_001952</name>
</gene>
<dbReference type="RefSeq" id="WP_379919141.1">
    <property type="nucleotide sequence ID" value="NZ_JACHFE010000004.1"/>
</dbReference>
<dbReference type="PANTHER" id="PTHR30023:SF0">
    <property type="entry name" value="PENICILLIN-SENSITIVE CARBOXYPEPTIDASE A"/>
    <property type="match status" value="1"/>
</dbReference>
<keyword evidence="6" id="KW-1185">Reference proteome</keyword>
<dbReference type="Pfam" id="PF02113">
    <property type="entry name" value="Peptidase_S13"/>
    <property type="match status" value="1"/>
</dbReference>
<dbReference type="Gene3D" id="3.50.80.20">
    <property type="entry name" value="D-Ala-D-Ala carboxypeptidase C, peptidase S13"/>
    <property type="match status" value="1"/>
</dbReference>
<evidence type="ECO:0000256" key="4">
    <source>
        <dbReference type="SAM" id="SignalP"/>
    </source>
</evidence>
<organism evidence="5 6">
    <name type="scientific">Marinobacter oulmenensis</name>
    <dbReference type="NCBI Taxonomy" id="643747"/>
    <lineage>
        <taxon>Bacteria</taxon>
        <taxon>Pseudomonadati</taxon>
        <taxon>Pseudomonadota</taxon>
        <taxon>Gammaproteobacteria</taxon>
        <taxon>Pseudomonadales</taxon>
        <taxon>Marinobacteraceae</taxon>
        <taxon>Marinobacter</taxon>
    </lineage>
</organism>
<dbReference type="InterPro" id="IPR012338">
    <property type="entry name" value="Beta-lactam/transpept-like"/>
</dbReference>
<accession>A0A840UB71</accession>
<dbReference type="GO" id="GO:0000270">
    <property type="term" value="P:peptidoglycan metabolic process"/>
    <property type="evidence" value="ECO:0007669"/>
    <property type="project" value="TreeGrafter"/>
</dbReference>
<evidence type="ECO:0000256" key="1">
    <source>
        <dbReference type="ARBA" id="ARBA00006096"/>
    </source>
</evidence>